<comment type="caution">
    <text evidence="1">The sequence shown here is derived from an EMBL/GenBank/DDBJ whole genome shotgun (WGS) entry which is preliminary data.</text>
</comment>
<dbReference type="Proteomes" id="UP001054945">
    <property type="component" value="Unassembled WGS sequence"/>
</dbReference>
<sequence>MVTDFSWGLFMLCRVFVEEDLLPLPHLIPAPSAELLICPPGRFMGYHENSGRDLLTGHRPFHFRIYWYDDSGLLCSTFMKCAYIGGLNYHLDIKLVQFGSKSKKYFIIYSNCIANKYPCFVGNFM</sequence>
<organism evidence="1 2">
    <name type="scientific">Caerostris extrusa</name>
    <name type="common">Bark spider</name>
    <name type="synonym">Caerostris bankana</name>
    <dbReference type="NCBI Taxonomy" id="172846"/>
    <lineage>
        <taxon>Eukaryota</taxon>
        <taxon>Metazoa</taxon>
        <taxon>Ecdysozoa</taxon>
        <taxon>Arthropoda</taxon>
        <taxon>Chelicerata</taxon>
        <taxon>Arachnida</taxon>
        <taxon>Araneae</taxon>
        <taxon>Araneomorphae</taxon>
        <taxon>Entelegynae</taxon>
        <taxon>Araneoidea</taxon>
        <taxon>Araneidae</taxon>
        <taxon>Caerostris</taxon>
    </lineage>
</organism>
<keyword evidence="2" id="KW-1185">Reference proteome</keyword>
<protein>
    <submittedName>
        <fullName evidence="1">Uncharacterized protein</fullName>
    </submittedName>
</protein>
<gene>
    <name evidence="1" type="ORF">CEXT_123741</name>
</gene>
<dbReference type="AlphaFoldDB" id="A0AAV4NZ37"/>
<evidence type="ECO:0000313" key="2">
    <source>
        <dbReference type="Proteomes" id="UP001054945"/>
    </source>
</evidence>
<name>A0AAV4NZ37_CAEEX</name>
<dbReference type="EMBL" id="BPLR01003818">
    <property type="protein sequence ID" value="GIX89043.1"/>
    <property type="molecule type" value="Genomic_DNA"/>
</dbReference>
<evidence type="ECO:0000313" key="1">
    <source>
        <dbReference type="EMBL" id="GIX89043.1"/>
    </source>
</evidence>
<accession>A0AAV4NZ37</accession>
<proteinExistence type="predicted"/>
<reference evidence="1 2" key="1">
    <citation type="submission" date="2021-06" db="EMBL/GenBank/DDBJ databases">
        <title>Caerostris extrusa draft genome.</title>
        <authorList>
            <person name="Kono N."/>
            <person name="Arakawa K."/>
        </authorList>
    </citation>
    <scope>NUCLEOTIDE SEQUENCE [LARGE SCALE GENOMIC DNA]</scope>
</reference>